<keyword evidence="1" id="KW-1133">Transmembrane helix</keyword>
<protein>
    <submittedName>
        <fullName evidence="2">Uncharacterized protein</fullName>
    </submittedName>
</protein>
<keyword evidence="1" id="KW-0472">Membrane</keyword>
<feature type="transmembrane region" description="Helical" evidence="1">
    <location>
        <begin position="72"/>
        <end position="104"/>
    </location>
</feature>
<reference evidence="2 3" key="1">
    <citation type="submission" date="2018-11" db="EMBL/GenBank/DDBJ databases">
        <title>Draft genome sequence of Ferruginibacter sp. BO-59.</title>
        <authorList>
            <person name="Im W.T."/>
        </authorList>
    </citation>
    <scope>NUCLEOTIDE SEQUENCE [LARGE SCALE GENOMIC DNA]</scope>
    <source>
        <strain evidence="2 3">BO-59</strain>
    </source>
</reference>
<keyword evidence="1" id="KW-0812">Transmembrane</keyword>
<comment type="caution">
    <text evidence="2">The sequence shown here is derived from an EMBL/GenBank/DDBJ whole genome shotgun (WGS) entry which is preliminary data.</text>
</comment>
<sequence>MFFVKQNWVDKYKKLLIKAHVILLLILLLDIFVVNIKGVWLDRLFLIAFLLTASMTFALYRRTLRTWQKIYFGFFLFYPIVAAATFLVDRIMFVLVASPLLVALTVPETKFSSKDYEVREIVGALAPVQVTLVKKGLVTERYLGILNSGEVNYGDITGLNILDETKDTTFAILTSGDKNYKVAFHK</sequence>
<keyword evidence="3" id="KW-1185">Reference proteome</keyword>
<proteinExistence type="predicted"/>
<evidence type="ECO:0000313" key="3">
    <source>
        <dbReference type="Proteomes" id="UP000267223"/>
    </source>
</evidence>
<dbReference type="Proteomes" id="UP000267223">
    <property type="component" value="Unassembled WGS sequence"/>
</dbReference>
<evidence type="ECO:0000256" key="1">
    <source>
        <dbReference type="SAM" id="Phobius"/>
    </source>
</evidence>
<dbReference type="AlphaFoldDB" id="A0A3M9N223"/>
<accession>A0A3M9N223</accession>
<dbReference type="EMBL" id="RJJR01000032">
    <property type="protein sequence ID" value="RNI31834.1"/>
    <property type="molecule type" value="Genomic_DNA"/>
</dbReference>
<evidence type="ECO:0000313" key="2">
    <source>
        <dbReference type="EMBL" id="RNI31834.1"/>
    </source>
</evidence>
<feature type="transmembrane region" description="Helical" evidence="1">
    <location>
        <begin position="15"/>
        <end position="34"/>
    </location>
</feature>
<name>A0A3M9N223_9BACT</name>
<gene>
    <name evidence="2" type="ORF">EFY79_21060</name>
</gene>
<feature type="transmembrane region" description="Helical" evidence="1">
    <location>
        <begin position="40"/>
        <end position="60"/>
    </location>
</feature>
<organism evidence="2 3">
    <name type="scientific">Hanamia caeni</name>
    <dbReference type="NCBI Taxonomy" id="2294116"/>
    <lineage>
        <taxon>Bacteria</taxon>
        <taxon>Pseudomonadati</taxon>
        <taxon>Bacteroidota</taxon>
        <taxon>Chitinophagia</taxon>
        <taxon>Chitinophagales</taxon>
        <taxon>Chitinophagaceae</taxon>
        <taxon>Hanamia</taxon>
    </lineage>
</organism>